<feature type="compositionally biased region" description="Acidic residues" evidence="1">
    <location>
        <begin position="278"/>
        <end position="293"/>
    </location>
</feature>
<sequence length="533" mass="61632">MEGEKEVPTNMSVQESEISDIKNNFNGRCRVIKDLGDFTHVVTLEPEGKEITLKFQLTREYPDKKPTVIVRSSKLSDEQSQQLLDTLDKMASTLLGKLMILGLVKSFESWVSKHSVKLDKSEKVSGKYEKRGKQNDKDKRRKRKEQQEAEELVDEKKASMKTADDVIKRILWDSKLCHDDFLVGYIDRFTGLQEKYFTSFSWEDLATVDYNVLAIPKHRIEYFKYKDVIIWHKTKKIDNVFGSLGSKLTMYDVVENYEKEKEKQEMQQICGSKNISATEEEQNDDSSDDDSDDGITVTVGAQARSGAGAMNYDISDEEMIDEEDDSYDPYWRNKMRPNYFLALRVTDEEVRKTSEQLQDIILEHEPQFEECRVLPHNLHITLCTVGLDTPEQIAHCAEVLKKLHGELSTFVPKSVRKVPIKITGVDQFFNRVVYAKAQFPQEYLDLVDHLKLCLQNEGVEIRDNHDFVPHMTLMKITRPVGSKTGKKYVAPWIYAEKSELEFGSQVFDNMHLCEMGPSRREDGFYMTPVSLEF</sequence>
<evidence type="ECO:0000259" key="2">
    <source>
        <dbReference type="PROSITE" id="PS50908"/>
    </source>
</evidence>
<dbReference type="AlphaFoldDB" id="A0AA88YN19"/>
<dbReference type="Proteomes" id="UP001186944">
    <property type="component" value="Unassembled WGS sequence"/>
</dbReference>
<dbReference type="InterPro" id="IPR016135">
    <property type="entry name" value="UBQ-conjugating_enzyme/RWD"/>
</dbReference>
<dbReference type="Gene3D" id="3.90.1140.10">
    <property type="entry name" value="Cyclic phosphodiesterase"/>
    <property type="match status" value="1"/>
</dbReference>
<dbReference type="SMART" id="SM00591">
    <property type="entry name" value="RWD"/>
    <property type="match status" value="1"/>
</dbReference>
<feature type="region of interest" description="Disordered" evidence="1">
    <location>
        <begin position="127"/>
        <end position="150"/>
    </location>
</feature>
<dbReference type="Pfam" id="PF04457">
    <property type="entry name" value="MJ1316"/>
    <property type="match status" value="1"/>
</dbReference>
<protein>
    <recommendedName>
        <fullName evidence="2">RWD domain-containing protein</fullName>
    </recommendedName>
</protein>
<evidence type="ECO:0000313" key="3">
    <source>
        <dbReference type="EMBL" id="KAK3101979.1"/>
    </source>
</evidence>
<dbReference type="InterPro" id="IPR042653">
    <property type="entry name" value="Leng9"/>
</dbReference>
<dbReference type="Pfam" id="PF10469">
    <property type="entry name" value="AKAP7_NLS"/>
    <property type="match status" value="1"/>
</dbReference>
<feature type="domain" description="RWD" evidence="2">
    <location>
        <begin position="16"/>
        <end position="114"/>
    </location>
</feature>
<dbReference type="InterPro" id="IPR006575">
    <property type="entry name" value="RWD_dom"/>
</dbReference>
<dbReference type="PANTHER" id="PTHR46729">
    <property type="entry name" value="LEUKOCYTE RECEPTOR CLUSTER MEMBER 9"/>
    <property type="match status" value="1"/>
</dbReference>
<feature type="compositionally biased region" description="Basic and acidic residues" evidence="1">
    <location>
        <begin position="127"/>
        <end position="138"/>
    </location>
</feature>
<dbReference type="Pfam" id="PF05773">
    <property type="entry name" value="RWD"/>
    <property type="match status" value="1"/>
</dbReference>
<name>A0AA88YN19_PINIB</name>
<evidence type="ECO:0000313" key="4">
    <source>
        <dbReference type="Proteomes" id="UP001186944"/>
    </source>
</evidence>
<dbReference type="Gene3D" id="3.10.110.10">
    <property type="entry name" value="Ubiquitin Conjugating Enzyme"/>
    <property type="match status" value="1"/>
</dbReference>
<dbReference type="InterPro" id="IPR019510">
    <property type="entry name" value="AKAP7-like_phosphoesterase"/>
</dbReference>
<dbReference type="PANTHER" id="PTHR46729:SF1">
    <property type="entry name" value="LEUKOCYTE RECEPTOR CLUSTER MEMBER 9"/>
    <property type="match status" value="1"/>
</dbReference>
<proteinExistence type="predicted"/>
<evidence type="ECO:0000256" key="1">
    <source>
        <dbReference type="SAM" id="MobiDB-lite"/>
    </source>
</evidence>
<dbReference type="SUPFAM" id="SSF54495">
    <property type="entry name" value="UBC-like"/>
    <property type="match status" value="1"/>
</dbReference>
<gene>
    <name evidence="3" type="ORF">FSP39_007796</name>
</gene>
<keyword evidence="4" id="KW-1185">Reference proteome</keyword>
<organism evidence="3 4">
    <name type="scientific">Pinctada imbricata</name>
    <name type="common">Atlantic pearl-oyster</name>
    <name type="synonym">Pinctada martensii</name>
    <dbReference type="NCBI Taxonomy" id="66713"/>
    <lineage>
        <taxon>Eukaryota</taxon>
        <taxon>Metazoa</taxon>
        <taxon>Spiralia</taxon>
        <taxon>Lophotrochozoa</taxon>
        <taxon>Mollusca</taxon>
        <taxon>Bivalvia</taxon>
        <taxon>Autobranchia</taxon>
        <taxon>Pteriomorphia</taxon>
        <taxon>Pterioida</taxon>
        <taxon>Pterioidea</taxon>
        <taxon>Pteriidae</taxon>
        <taxon>Pinctada</taxon>
    </lineage>
</organism>
<dbReference type="SUPFAM" id="SSF55144">
    <property type="entry name" value="LigT-like"/>
    <property type="match status" value="1"/>
</dbReference>
<reference evidence="3" key="1">
    <citation type="submission" date="2019-08" db="EMBL/GenBank/DDBJ databases">
        <title>The improved chromosome-level genome for the pearl oyster Pinctada fucata martensii using PacBio sequencing and Hi-C.</title>
        <authorList>
            <person name="Zheng Z."/>
        </authorList>
    </citation>
    <scope>NUCLEOTIDE SEQUENCE</scope>
    <source>
        <strain evidence="3">ZZ-2019</strain>
        <tissue evidence="3">Adductor muscle</tissue>
    </source>
</reference>
<comment type="caution">
    <text evidence="3">The sequence shown here is derived from an EMBL/GenBank/DDBJ whole genome shotgun (WGS) entry which is preliminary data.</text>
</comment>
<dbReference type="EMBL" id="VSWD01000005">
    <property type="protein sequence ID" value="KAK3101979.1"/>
    <property type="molecule type" value="Genomic_DNA"/>
</dbReference>
<dbReference type="InterPro" id="IPR009097">
    <property type="entry name" value="Cyclic_Pdiesterase"/>
</dbReference>
<dbReference type="InterPro" id="IPR040459">
    <property type="entry name" value="MJ1316"/>
</dbReference>
<feature type="region of interest" description="Disordered" evidence="1">
    <location>
        <begin position="262"/>
        <end position="300"/>
    </location>
</feature>
<accession>A0AA88YN19</accession>
<dbReference type="PROSITE" id="PS50908">
    <property type="entry name" value="RWD"/>
    <property type="match status" value="1"/>
</dbReference>